<dbReference type="OrthoDB" id="409644at2759"/>
<dbReference type="OMA" id="IRYAAAY"/>
<dbReference type="AlphaFoldDB" id="E0VEX9"/>
<dbReference type="InterPro" id="IPR011989">
    <property type="entry name" value="ARM-like"/>
</dbReference>
<name>E0VEX9_PEDHC</name>
<gene>
    <name evidence="2" type="primary">8239482</name>
    <name evidence="1" type="ORF">Phum_PHUM146380</name>
</gene>
<dbReference type="EMBL" id="AAZO01001695">
    <property type="status" value="NOT_ANNOTATED_CDS"/>
    <property type="molecule type" value="Genomic_DNA"/>
</dbReference>
<keyword evidence="3" id="KW-1185">Reference proteome</keyword>
<dbReference type="Gene3D" id="1.25.10.10">
    <property type="entry name" value="Leucine-rich Repeat Variant"/>
    <property type="match status" value="2"/>
</dbReference>
<protein>
    <recommendedName>
        <fullName evidence="4">Rhabdoid tumor deletion region protein</fullName>
    </recommendedName>
</protein>
<organism>
    <name type="scientific">Pediculus humanus subsp. corporis</name>
    <name type="common">Body louse</name>
    <dbReference type="NCBI Taxonomy" id="121224"/>
    <lineage>
        <taxon>Eukaryota</taxon>
        <taxon>Metazoa</taxon>
        <taxon>Ecdysozoa</taxon>
        <taxon>Arthropoda</taxon>
        <taxon>Hexapoda</taxon>
        <taxon>Insecta</taxon>
        <taxon>Pterygota</taxon>
        <taxon>Neoptera</taxon>
        <taxon>Paraneoptera</taxon>
        <taxon>Psocodea</taxon>
        <taxon>Troctomorpha</taxon>
        <taxon>Phthiraptera</taxon>
        <taxon>Anoplura</taxon>
        <taxon>Pediculidae</taxon>
        <taxon>Pediculus</taxon>
    </lineage>
</organism>
<dbReference type="PANTHER" id="PTHR15599:SF1">
    <property type="entry name" value="RADIAL SPOKE HEAD 14 HOMOLOG"/>
    <property type="match status" value="1"/>
</dbReference>
<dbReference type="InterPro" id="IPR016024">
    <property type="entry name" value="ARM-type_fold"/>
</dbReference>
<dbReference type="EMBL" id="DS235100">
    <property type="protein sequence ID" value="EEB11953.1"/>
    <property type="molecule type" value="Genomic_DNA"/>
</dbReference>
<dbReference type="CTD" id="8239482"/>
<dbReference type="STRING" id="121224.E0VEX9"/>
<evidence type="ECO:0000313" key="2">
    <source>
        <dbReference type="EnsemblMetazoa" id="PHUM146380-PA"/>
    </source>
</evidence>
<dbReference type="InterPro" id="IPR042856">
    <property type="entry name" value="RSP14"/>
</dbReference>
<dbReference type="KEGG" id="phu:Phum_PHUM146380"/>
<dbReference type="VEuPathDB" id="VectorBase:PHUM146380"/>
<dbReference type="SUPFAM" id="SSF48371">
    <property type="entry name" value="ARM repeat"/>
    <property type="match status" value="1"/>
</dbReference>
<evidence type="ECO:0000313" key="1">
    <source>
        <dbReference type="EMBL" id="EEB11953.1"/>
    </source>
</evidence>
<evidence type="ECO:0000313" key="3">
    <source>
        <dbReference type="Proteomes" id="UP000009046"/>
    </source>
</evidence>
<dbReference type="GeneID" id="8239482"/>
<dbReference type="InParanoid" id="E0VEX9"/>
<reference evidence="2" key="3">
    <citation type="submission" date="2021-02" db="UniProtKB">
        <authorList>
            <consortium name="EnsemblMetazoa"/>
        </authorList>
    </citation>
    <scope>IDENTIFICATION</scope>
    <source>
        <strain evidence="2">USDA</strain>
    </source>
</reference>
<reference evidence="1" key="1">
    <citation type="submission" date="2007-04" db="EMBL/GenBank/DDBJ databases">
        <title>Annotation of Pediculus humanus corporis strain USDA.</title>
        <authorList>
            <person name="Kirkness E."/>
            <person name="Hannick L."/>
            <person name="Hass B."/>
            <person name="Bruggner R."/>
            <person name="Lawson D."/>
            <person name="Bidwell S."/>
            <person name="Joardar V."/>
            <person name="Caler E."/>
            <person name="Walenz B."/>
            <person name="Inman J."/>
            <person name="Schobel S."/>
            <person name="Galinsky K."/>
            <person name="Amedeo P."/>
            <person name="Strausberg R."/>
        </authorList>
    </citation>
    <scope>NUCLEOTIDE SEQUENCE</scope>
    <source>
        <strain evidence="1">USDA</strain>
    </source>
</reference>
<dbReference type="PANTHER" id="PTHR15599">
    <property type="entry name" value="RTDR1"/>
    <property type="match status" value="1"/>
</dbReference>
<dbReference type="RefSeq" id="XP_002424691.1">
    <property type="nucleotide sequence ID" value="XM_002424646.1"/>
</dbReference>
<dbReference type="HOGENOM" id="CLU_057538_0_0_1"/>
<reference evidence="1" key="2">
    <citation type="submission" date="2007-04" db="EMBL/GenBank/DDBJ databases">
        <title>The genome of the human body louse.</title>
        <authorList>
            <consortium name="The Human Body Louse Genome Consortium"/>
            <person name="Kirkness E."/>
            <person name="Walenz B."/>
            <person name="Hass B."/>
            <person name="Bruggner R."/>
            <person name="Strausberg R."/>
        </authorList>
    </citation>
    <scope>NUCLEOTIDE SEQUENCE</scope>
    <source>
        <strain evidence="1">USDA</strain>
    </source>
</reference>
<dbReference type="eggNOG" id="KOG0167">
    <property type="taxonomic scope" value="Eukaryota"/>
</dbReference>
<accession>E0VEX9</accession>
<proteinExistence type="predicted"/>
<evidence type="ECO:0008006" key="4">
    <source>
        <dbReference type="Google" id="ProtNLM"/>
    </source>
</evidence>
<dbReference type="Proteomes" id="UP000009046">
    <property type="component" value="Unassembled WGS sequence"/>
</dbReference>
<sequence length="350" mass="39932">MSLIDPIKHTYLDREYSCIQNFNPRIKNRLMDKEMSAHTTYRNLEPPFLLMASSLPAVYSPTVDITRTKIAFGRWALPKLKRQIAHDDIFEVSQALNSIWDLVRDPEKGYEAIRIGLVDSLSKIMLHEKDFVREKICLIFYTLAGLEAGRRVIMRRYKILKNLALLLEDKNEIVRLKAQMVIEMLSLSPTGANGLNCADFLILILRLIGGNPRNENEDLIIYHLATLKMLLQRDFKELAIKHNAMNILIEKLDSNNDKIKMLALDCIAVLCHESFGRLEGADKGLGLILCKKLHDPSFEVKIKVAGALAFATIQSETRKILSKKCIVDVLMEILENYHFTEGQIPMVNPS</sequence>
<dbReference type="EnsemblMetazoa" id="PHUM146380-RA">
    <property type="protein sequence ID" value="PHUM146380-PA"/>
    <property type="gene ID" value="PHUM146380"/>
</dbReference>